<gene>
    <name evidence="3" type="ORF">YC6258_02321</name>
</gene>
<dbReference type="PATRIC" id="fig|1445510.3.peg.2277"/>
<keyword evidence="4" id="KW-1185">Reference proteome</keyword>
<dbReference type="STRING" id="1445510.YC6258_02321"/>
<dbReference type="AlphaFoldDB" id="A0A0C5VVA7"/>
<dbReference type="Proteomes" id="UP000032266">
    <property type="component" value="Chromosome"/>
</dbReference>
<dbReference type="HOGENOM" id="CLU_108869_0_1_6"/>
<dbReference type="RefSeq" id="WP_044616897.1">
    <property type="nucleotide sequence ID" value="NZ_CP007142.1"/>
</dbReference>
<dbReference type="Gene3D" id="2.40.128.520">
    <property type="match status" value="1"/>
</dbReference>
<feature type="chain" id="PRO_5002191364" description="DUF2147 domain-containing protein" evidence="1">
    <location>
        <begin position="22"/>
        <end position="147"/>
    </location>
</feature>
<proteinExistence type="predicted"/>
<keyword evidence="1" id="KW-0732">Signal</keyword>
<feature type="signal peptide" evidence="1">
    <location>
        <begin position="1"/>
        <end position="21"/>
    </location>
</feature>
<feature type="domain" description="DUF2147" evidence="2">
    <location>
        <begin position="29"/>
        <end position="145"/>
    </location>
</feature>
<evidence type="ECO:0000256" key="1">
    <source>
        <dbReference type="SAM" id="SignalP"/>
    </source>
</evidence>
<dbReference type="PANTHER" id="PTHR36919:SF3">
    <property type="entry name" value="BLL5882 PROTEIN"/>
    <property type="match status" value="1"/>
</dbReference>
<evidence type="ECO:0000313" key="4">
    <source>
        <dbReference type="Proteomes" id="UP000032266"/>
    </source>
</evidence>
<accession>A0A0C5VVA7</accession>
<dbReference type="EMBL" id="CP007142">
    <property type="protein sequence ID" value="AJQ94359.1"/>
    <property type="molecule type" value="Genomic_DNA"/>
</dbReference>
<name>A0A0C5VVA7_9GAMM</name>
<sequence>MKNTITIIFALLTALTMQAFAADMTSPIGQWQTIDDETNQAKSVVHIYMDGDELKGDIVELLAAADKGKVCKKCKGSRANQPIEGMNFIWGLTQDGEEWKGGKILDPGNGKEYKAKLMVTNGGKNLEVRGFIGFSLIGRTQVWNRVE</sequence>
<evidence type="ECO:0000259" key="2">
    <source>
        <dbReference type="Pfam" id="PF09917"/>
    </source>
</evidence>
<evidence type="ECO:0000313" key="3">
    <source>
        <dbReference type="EMBL" id="AJQ94359.1"/>
    </source>
</evidence>
<reference evidence="3 4" key="1">
    <citation type="submission" date="2014-01" db="EMBL/GenBank/DDBJ databases">
        <title>Full genme sequencing of cellulolytic bacterium Gynuella sunshinyii YC6258T gen. nov., sp. nov.</title>
        <authorList>
            <person name="Khan H."/>
            <person name="Chung E.J."/>
            <person name="Chung Y.R."/>
        </authorList>
    </citation>
    <scope>NUCLEOTIDE SEQUENCE [LARGE SCALE GENOMIC DNA]</scope>
    <source>
        <strain evidence="3 4">YC6258</strain>
    </source>
</reference>
<dbReference type="OrthoDB" id="9814399at2"/>
<dbReference type="Pfam" id="PF09917">
    <property type="entry name" value="DUF2147"/>
    <property type="match status" value="1"/>
</dbReference>
<protein>
    <recommendedName>
        <fullName evidence="2">DUF2147 domain-containing protein</fullName>
    </recommendedName>
</protein>
<dbReference type="PANTHER" id="PTHR36919">
    <property type="entry name" value="BLR1215 PROTEIN"/>
    <property type="match status" value="1"/>
</dbReference>
<dbReference type="InterPro" id="IPR019223">
    <property type="entry name" value="DUF2147"/>
</dbReference>
<dbReference type="KEGG" id="gsn:YC6258_02321"/>
<organism evidence="3 4">
    <name type="scientific">Gynuella sunshinyii YC6258</name>
    <dbReference type="NCBI Taxonomy" id="1445510"/>
    <lineage>
        <taxon>Bacteria</taxon>
        <taxon>Pseudomonadati</taxon>
        <taxon>Pseudomonadota</taxon>
        <taxon>Gammaproteobacteria</taxon>
        <taxon>Oceanospirillales</taxon>
        <taxon>Saccharospirillaceae</taxon>
        <taxon>Gynuella</taxon>
    </lineage>
</organism>